<accession>A0AA34RD08</accession>
<organism evidence="2 3">
    <name type="scientific">Chlamydia pecorum (strain ATCC VR-628 / DSM 29919 / E58)</name>
    <name type="common">Chlamydophila pecorum</name>
    <dbReference type="NCBI Taxonomy" id="331635"/>
    <lineage>
        <taxon>Bacteria</taxon>
        <taxon>Pseudomonadati</taxon>
        <taxon>Chlamydiota</taxon>
        <taxon>Chlamydiia</taxon>
        <taxon>Chlamydiales</taxon>
        <taxon>Chlamydiaceae</taxon>
        <taxon>Chlamydia/Chlamydophila group</taxon>
        <taxon>Chlamydia</taxon>
    </lineage>
</organism>
<proteinExistence type="predicted"/>
<gene>
    <name evidence="2" type="ordered locus">G5S_0457</name>
</gene>
<dbReference type="RefSeq" id="WP_013712527.1">
    <property type="nucleotide sequence ID" value="NC_015408.1"/>
</dbReference>
<feature type="chain" id="PRO_5041444724" description="Toxin-antitoxin system YwqK family antitoxin" evidence="1">
    <location>
        <begin position="17"/>
        <end position="322"/>
    </location>
</feature>
<protein>
    <recommendedName>
        <fullName evidence="4">Toxin-antitoxin system YwqK family antitoxin</fullName>
    </recommendedName>
</protein>
<evidence type="ECO:0000313" key="3">
    <source>
        <dbReference type="Proteomes" id="UP000008305"/>
    </source>
</evidence>
<dbReference type="GeneID" id="99718489"/>
<dbReference type="Proteomes" id="UP000008305">
    <property type="component" value="Chromosome"/>
</dbReference>
<dbReference type="Gene3D" id="3.90.930.1">
    <property type="match status" value="1"/>
</dbReference>
<reference evidence="2 3" key="1">
    <citation type="journal article" date="2011" name="J. Bacteriol.">
        <title>Genome sequence of the obligate intracellular animal pathogen Chlamydia pecorum E58.</title>
        <authorList>
            <person name="Mojica S."/>
            <person name="Huot Creasy H."/>
            <person name="Daugherty S."/>
            <person name="Read T.D."/>
            <person name="Kim T."/>
            <person name="Kaltenboeck B."/>
            <person name="Bavoil P."/>
            <person name="Myers G.S."/>
        </authorList>
    </citation>
    <scope>NUCLEOTIDE SEQUENCE [LARGE SCALE GENOMIC DNA]</scope>
    <source>
        <strain evidence="2 3">E58</strain>
    </source>
</reference>
<dbReference type="AlphaFoldDB" id="A0AA34RD08"/>
<dbReference type="SUPFAM" id="SSF82185">
    <property type="entry name" value="Histone H3 K4-specific methyltransferase SET7/9 N-terminal domain"/>
    <property type="match status" value="3"/>
</dbReference>
<evidence type="ECO:0000313" key="2">
    <source>
        <dbReference type="EMBL" id="AEB41449.1"/>
    </source>
</evidence>
<dbReference type="KEGG" id="cpm:G5S_0457"/>
<sequence length="322" mass="36531">MKHVFFCILLSLSSSAYGSARKSDPSVMKETFRNNYGIVVSGREWTKRGCDGTITKILKDGSTLHEVYVGGLLHGEITLTFPHTTTFAVVKTYDQGRLTSYKTFFHNGQPAQEELFHEDDSFTITRWPDTKDNNTITDPYFVETTYQGRVLEGNYRSFNGKYASTIHNGEGVRSIFSPNNDLLAEEAFFEGVMVKRTTFYPNRDPETITHFVNGQPHGLRLTYLMGGIPNTIEEWRSGTQDGTTTTFKNGCKTSEISFVKGQKEGIELRYNEQNVIAEEVSWRNNALHGMRKVYAGGVYKCEWYHRGRLVSKAKFERLNAAG</sequence>
<feature type="signal peptide" evidence="1">
    <location>
        <begin position="1"/>
        <end position="16"/>
    </location>
</feature>
<keyword evidence="3" id="KW-1185">Reference proteome</keyword>
<evidence type="ECO:0000256" key="1">
    <source>
        <dbReference type="SAM" id="SignalP"/>
    </source>
</evidence>
<name>A0AA34RD08_CHLPE</name>
<evidence type="ECO:0008006" key="4">
    <source>
        <dbReference type="Google" id="ProtNLM"/>
    </source>
</evidence>
<keyword evidence="1" id="KW-0732">Signal</keyword>
<dbReference type="EMBL" id="CP002608">
    <property type="protein sequence ID" value="AEB41449.1"/>
    <property type="molecule type" value="Genomic_DNA"/>
</dbReference>